<evidence type="ECO:0000313" key="9">
    <source>
        <dbReference type="Proteomes" id="UP001408356"/>
    </source>
</evidence>
<reference evidence="8 9" key="1">
    <citation type="journal article" date="2024" name="J. Plant Pathol.">
        <title>Sequence and assembly of the genome of Seiridium unicorne, isolate CBS 538.82, causal agent of cypress canker disease.</title>
        <authorList>
            <person name="Scali E."/>
            <person name="Rocca G.D."/>
            <person name="Danti R."/>
            <person name="Garbelotto M."/>
            <person name="Barberini S."/>
            <person name="Baroncelli R."/>
            <person name="Emiliani G."/>
        </authorList>
    </citation>
    <scope>NUCLEOTIDE SEQUENCE [LARGE SCALE GENOMIC DNA]</scope>
    <source>
        <strain evidence="8 9">BM-138-508</strain>
    </source>
</reference>
<dbReference type="InterPro" id="IPR036249">
    <property type="entry name" value="Thioredoxin-like_sf"/>
</dbReference>
<dbReference type="PANTHER" id="PTHR10430:SF39">
    <property type="entry name" value="PEROXISOMAL MEMBRANE ASSOCIATED PROTEIN 20"/>
    <property type="match status" value="1"/>
</dbReference>
<evidence type="ECO:0000256" key="3">
    <source>
        <dbReference type="ARBA" id="ARBA00022862"/>
    </source>
</evidence>
<dbReference type="CDD" id="cd03013">
    <property type="entry name" value="PRX5_like"/>
    <property type="match status" value="1"/>
</dbReference>
<protein>
    <submittedName>
        <fullName evidence="8">Redoxin</fullName>
    </submittedName>
</protein>
<comment type="caution">
    <text evidence="8">The sequence shown here is derived from an EMBL/GenBank/DDBJ whole genome shotgun (WGS) entry which is preliminary data.</text>
</comment>
<dbReference type="Pfam" id="PF08534">
    <property type="entry name" value="Redoxin"/>
    <property type="match status" value="1"/>
</dbReference>
<keyword evidence="3 6" id="KW-0049">Antioxidant</keyword>
<evidence type="ECO:0000256" key="5">
    <source>
        <dbReference type="ARBA" id="ARBA00023284"/>
    </source>
</evidence>
<evidence type="ECO:0000313" key="8">
    <source>
        <dbReference type="EMBL" id="KAK9413459.1"/>
    </source>
</evidence>
<name>A0ABR2UGD6_9PEZI</name>
<evidence type="ECO:0000256" key="2">
    <source>
        <dbReference type="ARBA" id="ARBA00022559"/>
    </source>
</evidence>
<sequence>MSFRALSSLPRALSQRAAPLRAAPALSRVSQFHTSRPLFVSPGDTLPQGELLFENSPGNKVDLSDEFTNIKRGLVIGVPAAFSPSCSNQHIPSYINSPKVAEIIGEGGKVAVVSVNDPFVMKAWQDQLDPTNESGIRFLADASGDFTKALKLDFDSVAIFGNRRAKRYALVLEDGKVKSVHVEPDNTGTDVTLADKVLG</sequence>
<keyword evidence="5 6" id="KW-0676">Redox-active center</keyword>
<evidence type="ECO:0000256" key="1">
    <source>
        <dbReference type="ARBA" id="ARBA00010505"/>
    </source>
</evidence>
<accession>A0ABR2UGD6</accession>
<comment type="function">
    <text evidence="6">Thiol-specific peroxidase that catalyzes the reduction of hydrogen peroxide and organic hydroperoxides to water and alcohols, respectively. Plays a role in cell protection against oxidative stress by detoxifying peroxides.</text>
</comment>
<gene>
    <name evidence="8" type="ORF">SUNI508_02658</name>
</gene>
<dbReference type="InterPro" id="IPR037944">
    <property type="entry name" value="PRX5-like"/>
</dbReference>
<keyword evidence="9" id="KW-1185">Reference proteome</keyword>
<dbReference type="InterPro" id="IPR013740">
    <property type="entry name" value="Redoxin"/>
</dbReference>
<dbReference type="InterPro" id="IPR013766">
    <property type="entry name" value="Thioredoxin_domain"/>
</dbReference>
<evidence type="ECO:0000256" key="4">
    <source>
        <dbReference type="ARBA" id="ARBA00023002"/>
    </source>
</evidence>
<dbReference type="Proteomes" id="UP001408356">
    <property type="component" value="Unassembled WGS sequence"/>
</dbReference>
<dbReference type="SUPFAM" id="SSF52833">
    <property type="entry name" value="Thioredoxin-like"/>
    <property type="match status" value="1"/>
</dbReference>
<organism evidence="8 9">
    <name type="scientific">Seiridium unicorne</name>
    <dbReference type="NCBI Taxonomy" id="138068"/>
    <lineage>
        <taxon>Eukaryota</taxon>
        <taxon>Fungi</taxon>
        <taxon>Dikarya</taxon>
        <taxon>Ascomycota</taxon>
        <taxon>Pezizomycotina</taxon>
        <taxon>Sordariomycetes</taxon>
        <taxon>Xylariomycetidae</taxon>
        <taxon>Amphisphaeriales</taxon>
        <taxon>Sporocadaceae</taxon>
        <taxon>Seiridium</taxon>
    </lineage>
</organism>
<dbReference type="EMBL" id="JARVKF010000440">
    <property type="protein sequence ID" value="KAK9413459.1"/>
    <property type="molecule type" value="Genomic_DNA"/>
</dbReference>
<comment type="similarity">
    <text evidence="1 6">Belongs to the peroxiredoxin family. Prx5 subfamily.</text>
</comment>
<dbReference type="PROSITE" id="PS51352">
    <property type="entry name" value="THIOREDOXIN_2"/>
    <property type="match status" value="1"/>
</dbReference>
<keyword evidence="4 6" id="KW-0560">Oxidoreductase</keyword>
<proteinExistence type="inferred from homology"/>
<feature type="domain" description="Thioredoxin" evidence="7">
    <location>
        <begin position="40"/>
        <end position="199"/>
    </location>
</feature>
<dbReference type="PANTHER" id="PTHR10430">
    <property type="entry name" value="PEROXIREDOXIN"/>
    <property type="match status" value="1"/>
</dbReference>
<keyword evidence="2 6" id="KW-0575">Peroxidase</keyword>
<evidence type="ECO:0000256" key="6">
    <source>
        <dbReference type="RuleBase" id="RU366011"/>
    </source>
</evidence>
<dbReference type="Gene3D" id="3.40.30.10">
    <property type="entry name" value="Glutaredoxin"/>
    <property type="match status" value="1"/>
</dbReference>
<evidence type="ECO:0000259" key="7">
    <source>
        <dbReference type="PROSITE" id="PS51352"/>
    </source>
</evidence>